<dbReference type="PANTHER" id="PTHR11994">
    <property type="entry name" value="60S RIBOSOMAL PROTEIN L11-RELATED"/>
    <property type="match status" value="1"/>
</dbReference>
<evidence type="ECO:0000259" key="5">
    <source>
        <dbReference type="Pfam" id="PF00673"/>
    </source>
</evidence>
<feature type="region of interest" description="Disordered" evidence="4">
    <location>
        <begin position="80"/>
        <end position="130"/>
    </location>
</feature>
<name>A0A8K0NT95_9TREE</name>
<feature type="compositionally biased region" description="Low complexity" evidence="4">
    <location>
        <begin position="80"/>
        <end position="97"/>
    </location>
</feature>
<dbReference type="GO" id="GO:0003735">
    <property type="term" value="F:structural constituent of ribosome"/>
    <property type="evidence" value="ECO:0007669"/>
    <property type="project" value="InterPro"/>
</dbReference>
<dbReference type="InterPro" id="IPR031309">
    <property type="entry name" value="Ribosomal_uL5_C"/>
</dbReference>
<comment type="caution">
    <text evidence="6">The sequence shown here is derived from an EMBL/GenBank/DDBJ whole genome shotgun (WGS) entry which is preliminary data.</text>
</comment>
<reference evidence="6" key="1">
    <citation type="submission" date="2020-04" db="EMBL/GenBank/DDBJ databases">
        <title>Analysis of mating type loci in Filobasidium floriforme.</title>
        <authorList>
            <person name="Nowrousian M."/>
        </authorList>
    </citation>
    <scope>NUCLEOTIDE SEQUENCE</scope>
    <source>
        <strain evidence="6">CBS 6242</strain>
    </source>
</reference>
<dbReference type="GO" id="GO:1990904">
    <property type="term" value="C:ribonucleoprotein complex"/>
    <property type="evidence" value="ECO:0007669"/>
    <property type="project" value="UniProtKB-KW"/>
</dbReference>
<dbReference type="InterPro" id="IPR022803">
    <property type="entry name" value="Ribosomal_uL5_dom_sf"/>
</dbReference>
<evidence type="ECO:0000256" key="1">
    <source>
        <dbReference type="ARBA" id="ARBA00008553"/>
    </source>
</evidence>
<dbReference type="Proteomes" id="UP000812966">
    <property type="component" value="Unassembled WGS sequence"/>
</dbReference>
<gene>
    <name evidence="6" type="ORF">FFLO_00509</name>
</gene>
<dbReference type="SUPFAM" id="SSF55282">
    <property type="entry name" value="RL5-like"/>
    <property type="match status" value="1"/>
</dbReference>
<keyword evidence="2" id="KW-0689">Ribosomal protein</keyword>
<dbReference type="Gene3D" id="3.30.1440.10">
    <property type="match status" value="1"/>
</dbReference>
<dbReference type="InterPro" id="IPR002132">
    <property type="entry name" value="Ribosomal_uL5"/>
</dbReference>
<feature type="domain" description="Large ribosomal subunit protein uL5 C-terminal" evidence="5">
    <location>
        <begin position="201"/>
        <end position="309"/>
    </location>
</feature>
<dbReference type="EMBL" id="JABELV010000006">
    <property type="protein sequence ID" value="KAG7571493.1"/>
    <property type="molecule type" value="Genomic_DNA"/>
</dbReference>
<comment type="similarity">
    <text evidence="1">Belongs to the universal ribosomal protein uL5 family.</text>
</comment>
<proteinExistence type="inferred from homology"/>
<evidence type="ECO:0000313" key="7">
    <source>
        <dbReference type="Proteomes" id="UP000812966"/>
    </source>
</evidence>
<organism evidence="6 7">
    <name type="scientific">Filobasidium floriforme</name>
    <dbReference type="NCBI Taxonomy" id="5210"/>
    <lineage>
        <taxon>Eukaryota</taxon>
        <taxon>Fungi</taxon>
        <taxon>Dikarya</taxon>
        <taxon>Basidiomycota</taxon>
        <taxon>Agaricomycotina</taxon>
        <taxon>Tremellomycetes</taxon>
        <taxon>Filobasidiales</taxon>
        <taxon>Filobasidiaceae</taxon>
        <taxon>Filobasidium</taxon>
    </lineage>
</organism>
<protein>
    <recommendedName>
        <fullName evidence="5">Large ribosomal subunit protein uL5 C-terminal domain-containing protein</fullName>
    </recommendedName>
</protein>
<evidence type="ECO:0000256" key="2">
    <source>
        <dbReference type="ARBA" id="ARBA00022980"/>
    </source>
</evidence>
<dbReference type="Pfam" id="PF00673">
    <property type="entry name" value="Ribosomal_L5_C"/>
    <property type="match status" value="1"/>
</dbReference>
<accession>A0A8K0NT95</accession>
<evidence type="ECO:0000256" key="4">
    <source>
        <dbReference type="SAM" id="MobiDB-lite"/>
    </source>
</evidence>
<evidence type="ECO:0000313" key="6">
    <source>
        <dbReference type="EMBL" id="KAG7571493.1"/>
    </source>
</evidence>
<keyword evidence="7" id="KW-1185">Reference proteome</keyword>
<evidence type="ECO:0000256" key="3">
    <source>
        <dbReference type="ARBA" id="ARBA00023274"/>
    </source>
</evidence>
<sequence>MALRLRQNGEATSPFDGTKIWRGALTSRVEELAATAVPAQTLVLPDIQLGPTHPSRYQDHYHNTLAEDLLYMTYDHNMASPSPSASTSTLSSSSTPPIVDPSSLNPYQLNRPAPPPRGNRPLKPATRPVTATSVPKLESIVLHTMVKEAIGNKPAMLSAIMALRAISGETYQGGGRKAASGVQVLVSKSGAAAFKLRAGMPVAVKVEIKGEAMYDFVQSLVDFVLPRLREFPGVNLPLLSANKNSPSATSGVVAFGLEPAAMGLFPQIETNLESYPKMHGFHMQFLTNCKGKGAQDQARALLSGMRIPFTRR</sequence>
<dbReference type="GO" id="GO:0005840">
    <property type="term" value="C:ribosome"/>
    <property type="evidence" value="ECO:0007669"/>
    <property type="project" value="UniProtKB-KW"/>
</dbReference>
<keyword evidence="3" id="KW-0687">Ribonucleoprotein</keyword>
<dbReference type="GO" id="GO:0006412">
    <property type="term" value="P:translation"/>
    <property type="evidence" value="ECO:0007669"/>
    <property type="project" value="InterPro"/>
</dbReference>
<dbReference type="AlphaFoldDB" id="A0A8K0NT95"/>